<accession>A0A2C9CUB3</accession>
<feature type="domain" description="TadE-like" evidence="2">
    <location>
        <begin position="20"/>
        <end position="62"/>
    </location>
</feature>
<gene>
    <name evidence="3" type="ORF">SAMN06273572_105138</name>
</gene>
<dbReference type="RefSeq" id="WP_097930571.1">
    <property type="nucleotide sequence ID" value="NZ_OCTN01000005.1"/>
</dbReference>
<dbReference type="InterPro" id="IPR012495">
    <property type="entry name" value="TadE-like_dom"/>
</dbReference>
<keyword evidence="1" id="KW-0472">Membrane</keyword>
<dbReference type="AlphaFoldDB" id="A0A2C9CUB3"/>
<dbReference type="Pfam" id="PF07811">
    <property type="entry name" value="TadE"/>
    <property type="match status" value="1"/>
</dbReference>
<protein>
    <submittedName>
        <fullName evidence="3">TadE-like protein</fullName>
    </submittedName>
</protein>
<organism evidence="3 4">
    <name type="scientific">Pontivivens marinum</name>
    <dbReference type="NCBI Taxonomy" id="1690039"/>
    <lineage>
        <taxon>Bacteria</taxon>
        <taxon>Pseudomonadati</taxon>
        <taxon>Pseudomonadota</taxon>
        <taxon>Alphaproteobacteria</taxon>
        <taxon>Rhodobacterales</taxon>
        <taxon>Paracoccaceae</taxon>
        <taxon>Pontivivens</taxon>
    </lineage>
</organism>
<evidence type="ECO:0000313" key="4">
    <source>
        <dbReference type="Proteomes" id="UP000220034"/>
    </source>
</evidence>
<evidence type="ECO:0000313" key="3">
    <source>
        <dbReference type="EMBL" id="SOH94715.1"/>
    </source>
</evidence>
<dbReference type="EMBL" id="OCTN01000005">
    <property type="protein sequence ID" value="SOH94715.1"/>
    <property type="molecule type" value="Genomic_DNA"/>
</dbReference>
<keyword evidence="4" id="KW-1185">Reference proteome</keyword>
<name>A0A2C9CUB3_9RHOB</name>
<feature type="transmembrane region" description="Helical" evidence="1">
    <location>
        <begin position="21"/>
        <end position="40"/>
    </location>
</feature>
<evidence type="ECO:0000256" key="1">
    <source>
        <dbReference type="SAM" id="Phobius"/>
    </source>
</evidence>
<evidence type="ECO:0000259" key="2">
    <source>
        <dbReference type="Pfam" id="PF07811"/>
    </source>
</evidence>
<keyword evidence="1" id="KW-1133">Transmembrane helix</keyword>
<dbReference type="OrthoDB" id="7860729at2"/>
<proteinExistence type="predicted"/>
<keyword evidence="1" id="KW-0812">Transmembrane</keyword>
<sequence>MRVGRNSLSRIRSFVSDTRGAITVEFVVTLPILLAALGFAEQYGQAMQTRNSLDVAARDAARFISRAPLDPTGTTVPDTFLCTARGIIETRMGDAITLFDSEQDGMDSLGCTGFYTNGSGEIATDSSGAPVVDSISIVATSTSTQITIKAFADFAFVKFIGMRENDAEFTTENGNAVYSYTDLEERSFAEGIWMTATENWPRTQ</sequence>
<dbReference type="Proteomes" id="UP000220034">
    <property type="component" value="Unassembled WGS sequence"/>
</dbReference>
<reference evidence="4" key="1">
    <citation type="submission" date="2017-09" db="EMBL/GenBank/DDBJ databases">
        <authorList>
            <person name="Varghese N."/>
            <person name="Submissions S."/>
        </authorList>
    </citation>
    <scope>NUCLEOTIDE SEQUENCE [LARGE SCALE GENOMIC DNA]</scope>
    <source>
        <strain evidence="4">C7</strain>
    </source>
</reference>